<dbReference type="OrthoDB" id="5124217at2"/>
<evidence type="ECO:0000313" key="3">
    <source>
        <dbReference type="Proteomes" id="UP000306192"/>
    </source>
</evidence>
<gene>
    <name evidence="2" type="ORF">D4765_08065</name>
</gene>
<feature type="transmembrane region" description="Helical" evidence="1">
    <location>
        <begin position="34"/>
        <end position="54"/>
    </location>
</feature>
<keyword evidence="1" id="KW-0472">Membrane</keyword>
<comment type="caution">
    <text evidence="2">The sequence shown here is derived from an EMBL/GenBank/DDBJ whole genome shotgun (WGS) entry which is preliminary data.</text>
</comment>
<keyword evidence="3" id="KW-1185">Reference proteome</keyword>
<protein>
    <submittedName>
        <fullName evidence="2">Uncharacterized protein</fullName>
    </submittedName>
</protein>
<accession>A0A4T2BZP6</accession>
<name>A0A4T2BZP6_9MICO</name>
<keyword evidence="1" id="KW-1133">Transmembrane helix</keyword>
<feature type="transmembrane region" description="Helical" evidence="1">
    <location>
        <begin position="12"/>
        <end position="28"/>
    </location>
</feature>
<evidence type="ECO:0000313" key="2">
    <source>
        <dbReference type="EMBL" id="TIH37355.1"/>
    </source>
</evidence>
<dbReference type="RefSeq" id="WP_136641776.1">
    <property type="nucleotide sequence ID" value="NZ_QYRT01000012.1"/>
</dbReference>
<evidence type="ECO:0000256" key="1">
    <source>
        <dbReference type="SAM" id="Phobius"/>
    </source>
</evidence>
<keyword evidence="1" id="KW-0812">Transmembrane</keyword>
<dbReference type="AlphaFoldDB" id="A0A4T2BZP6"/>
<sequence length="88" mass="9121">MNMLLLKTVVPIWLLTAVGAVLIAVASAPSEYLLYLPVALGSATVVTLIAQLALTRPEGFVDRVAASIAGSFVILAVTTLVLVPLTFA</sequence>
<organism evidence="2 3">
    <name type="scientific">Subtercola vilae</name>
    <dbReference type="NCBI Taxonomy" id="2056433"/>
    <lineage>
        <taxon>Bacteria</taxon>
        <taxon>Bacillati</taxon>
        <taxon>Actinomycetota</taxon>
        <taxon>Actinomycetes</taxon>
        <taxon>Micrococcales</taxon>
        <taxon>Microbacteriaceae</taxon>
        <taxon>Subtercola</taxon>
    </lineage>
</organism>
<dbReference type="EMBL" id="QYRT01000012">
    <property type="protein sequence ID" value="TIH37355.1"/>
    <property type="molecule type" value="Genomic_DNA"/>
</dbReference>
<reference evidence="2 3" key="1">
    <citation type="journal article" date="2019" name="Microorganisms">
        <title>Systematic Affiliation and Genome Analysis of Subtercola vilae DB165(T) with Particular Emphasis on Cold Adaptation of an Isolate from a High-Altitude Cold Volcano Lake.</title>
        <authorList>
            <person name="Villalobos A.S."/>
            <person name="Wiese J."/>
            <person name="Imhoff J.F."/>
            <person name="Dorador C."/>
            <person name="Keller A."/>
            <person name="Hentschel U."/>
        </authorList>
    </citation>
    <scope>NUCLEOTIDE SEQUENCE [LARGE SCALE GENOMIC DNA]</scope>
    <source>
        <strain evidence="2 3">DB165</strain>
    </source>
</reference>
<feature type="transmembrane region" description="Helical" evidence="1">
    <location>
        <begin position="66"/>
        <end position="87"/>
    </location>
</feature>
<dbReference type="Proteomes" id="UP000306192">
    <property type="component" value="Unassembled WGS sequence"/>
</dbReference>
<proteinExistence type="predicted"/>